<reference evidence="1" key="1">
    <citation type="submission" date="2024-09" db="EMBL/GenBank/DDBJ databases">
        <title>Black Yeasts Isolated from many extreme environments.</title>
        <authorList>
            <person name="Coleine C."/>
            <person name="Stajich J.E."/>
            <person name="Selbmann L."/>
        </authorList>
    </citation>
    <scope>NUCLEOTIDE SEQUENCE</scope>
    <source>
        <strain evidence="1">CCFEE 5737</strain>
    </source>
</reference>
<accession>A0ACC3D1N9</accession>
<comment type="caution">
    <text evidence="1">The sequence shown here is derived from an EMBL/GenBank/DDBJ whole genome shotgun (WGS) entry which is preliminary data.</text>
</comment>
<name>A0ACC3D1N9_9PEZI</name>
<evidence type="ECO:0000313" key="2">
    <source>
        <dbReference type="Proteomes" id="UP001186974"/>
    </source>
</evidence>
<protein>
    <submittedName>
        <fullName evidence="1">Uncharacterized protein</fullName>
    </submittedName>
</protein>
<proteinExistence type="predicted"/>
<organism evidence="1 2">
    <name type="scientific">Coniosporium uncinatum</name>
    <dbReference type="NCBI Taxonomy" id="93489"/>
    <lineage>
        <taxon>Eukaryota</taxon>
        <taxon>Fungi</taxon>
        <taxon>Dikarya</taxon>
        <taxon>Ascomycota</taxon>
        <taxon>Pezizomycotina</taxon>
        <taxon>Dothideomycetes</taxon>
        <taxon>Dothideomycetes incertae sedis</taxon>
        <taxon>Coniosporium</taxon>
    </lineage>
</organism>
<keyword evidence="2" id="KW-1185">Reference proteome</keyword>
<evidence type="ECO:0000313" key="1">
    <source>
        <dbReference type="EMBL" id="KAK3060569.1"/>
    </source>
</evidence>
<sequence>MSATTSLSARKIAGVRLPSQSPSSLWDLTLAHGKIESLHPHADPKSDGSRGHDVLDAHECLLAPSLCHAHIHLDKCFLLQDPKFSDLQIVDGDFKEAMSLTTQAKQRFEEDDLMRRGRRLIEESVAYGVTAMRAFVEVDGDVGMKCLDAGLKLKEEFKARCHVQICAFAQLPLFSGSDDGETVRESMLQAAERDGVDVLGSTPYVEQDNSKMDKNIDWIIQTALKYKKMLDLHLDYHLDESMPPFVWKVLITLKTHEWQKNGGHQITFGHCTRLTYFTPNEWERLKMEMVDLPIAFVGLPTSDLFMMRTPENYRGTMNVPRIIQDHGFEAAIAVNNIGNAFTPQGNCDPLAIASLGVGVYQAGTKKDAEVLYECVSSRAREAIGLPATSLSLKVGEPADFVIFEKGVPAWRGRKAITEVVYDPPPGRTTIYRGSVLSK</sequence>
<dbReference type="Proteomes" id="UP001186974">
    <property type="component" value="Unassembled WGS sequence"/>
</dbReference>
<gene>
    <name evidence="1" type="ORF">LTS18_008243</name>
</gene>
<dbReference type="EMBL" id="JAWDJW010008465">
    <property type="protein sequence ID" value="KAK3060569.1"/>
    <property type="molecule type" value="Genomic_DNA"/>
</dbReference>